<evidence type="ECO:0000313" key="4">
    <source>
        <dbReference type="EMBL" id="GAD80623.1"/>
    </source>
</evidence>
<dbReference type="Pfam" id="PF00754">
    <property type="entry name" value="F5_F8_type_C"/>
    <property type="match status" value="1"/>
</dbReference>
<protein>
    <recommendedName>
        <fullName evidence="3">F5/8 type C domain-containing protein</fullName>
    </recommendedName>
</protein>
<feature type="compositionally biased region" description="Acidic residues" evidence="1">
    <location>
        <begin position="146"/>
        <end position="155"/>
    </location>
</feature>
<accession>U3CRA0</accession>
<feature type="signal peptide" evidence="2">
    <location>
        <begin position="1"/>
        <end position="28"/>
    </location>
</feature>
<keyword evidence="5" id="KW-1185">Reference proteome</keyword>
<evidence type="ECO:0000256" key="2">
    <source>
        <dbReference type="SAM" id="SignalP"/>
    </source>
</evidence>
<evidence type="ECO:0000259" key="3">
    <source>
        <dbReference type="PROSITE" id="PS50022"/>
    </source>
</evidence>
<dbReference type="eggNOG" id="COG2931">
    <property type="taxonomic scope" value="Bacteria"/>
</dbReference>
<feature type="domain" description="F5/8 type C" evidence="3">
    <location>
        <begin position="175"/>
        <end position="325"/>
    </location>
</feature>
<dbReference type="EMBL" id="BATM01000038">
    <property type="protein sequence ID" value="GAD80623.1"/>
    <property type="molecule type" value="Genomic_DNA"/>
</dbReference>
<dbReference type="Gene3D" id="2.60.120.200">
    <property type="match status" value="1"/>
</dbReference>
<dbReference type="RefSeq" id="WP_021714326.1">
    <property type="nucleotide sequence ID" value="NZ_BATM01000038.1"/>
</dbReference>
<feature type="compositionally biased region" description="Gly residues" evidence="1">
    <location>
        <begin position="173"/>
        <end position="184"/>
    </location>
</feature>
<comment type="caution">
    <text evidence="4">The sequence shown here is derived from an EMBL/GenBank/DDBJ whole genome shotgun (WGS) entry which is preliminary data.</text>
</comment>
<organism evidence="4 5">
    <name type="scientific">Vibrio ezurae NBRC 102218</name>
    <dbReference type="NCBI Taxonomy" id="1219080"/>
    <lineage>
        <taxon>Bacteria</taxon>
        <taxon>Pseudomonadati</taxon>
        <taxon>Pseudomonadota</taxon>
        <taxon>Gammaproteobacteria</taxon>
        <taxon>Vibrionales</taxon>
        <taxon>Vibrionaceae</taxon>
        <taxon>Vibrio</taxon>
    </lineage>
</organism>
<dbReference type="PROSITE" id="PS50022">
    <property type="entry name" value="FA58C_3"/>
    <property type="match status" value="1"/>
</dbReference>
<dbReference type="SUPFAM" id="SSF49899">
    <property type="entry name" value="Concanavalin A-like lectins/glucanases"/>
    <property type="match status" value="1"/>
</dbReference>
<dbReference type="STRING" id="1219080.VEZ01S_38_00120"/>
<dbReference type="InterPro" id="IPR000421">
    <property type="entry name" value="FA58C"/>
</dbReference>
<dbReference type="Gene3D" id="2.60.120.260">
    <property type="entry name" value="Galactose-binding domain-like"/>
    <property type="match status" value="2"/>
</dbReference>
<gene>
    <name evidence="4" type="ORF">VEZ01S_38_00120</name>
</gene>
<feature type="compositionally biased region" description="Polar residues" evidence="1">
    <location>
        <begin position="215"/>
        <end position="226"/>
    </location>
</feature>
<feature type="region of interest" description="Disordered" evidence="1">
    <location>
        <begin position="322"/>
        <end position="365"/>
    </location>
</feature>
<feature type="region of interest" description="Disordered" evidence="1">
    <location>
        <begin position="141"/>
        <end position="226"/>
    </location>
</feature>
<dbReference type="InterPro" id="IPR014895">
    <property type="entry name" value="Alginate_lyase_2"/>
</dbReference>
<keyword evidence="2" id="KW-0732">Signal</keyword>
<sequence length="669" mass="69701">MMLKTKQKYLTVVVATALSIGVLPAVHAATVSIENASFESSFDGWSDTDPSAISGDARTGSSSAKITGSAGKVEQVLTVEPNTTYLLSAYVKGLGEIGAVVDGQTYSNTGGGDDFQQVSLSFNSGSATSVTIFGGYGGDEGRIDDFTLESTDDSGDSGTVPTPDPDTDDGSDSGSGEGDSGSVGGSCSVDSSGQLSIASAYDDGTNDGHGPENAYDNNTTDESRWSSNGVGKAITFDLGSQASVTDLAIQWYKGNARSSYFDVETSTDNSNWVTVLSGGISSGANSGFEDVDVADTQARYVRIIGAGNSAGSEWNSIIETQVYGCGDGDTDSDSGSDSGSGDSGSGSDTDSGSGDSGSDSGSGSEIVGSCNIDMSIWGYTTGDGVSMNDVEDIQDLVDNKTLGSNGAEEIVFNDGCVTFSVKNDAASSGGSTYPRSELRELMARYTDGGDANVKGITKNNWVTSEASSSDQSAAGGVNGNMKATLVVNQVSVDATSEDQIGRIIVGQIHGGDHEPVKIYYRKLPEHDKGSVFFTVDDSSGNPGDRINVIGFTDKNDTDQDASGDPVEPENGIALGDEWSYEIDLTGDQLKVTVWHDGYTYTTADSIAYTKTRSKQTIRNSSDTDAITISDFYADDYMYFKAGLYNQNKSGTEYPDYASVTFTVIDVTHD</sequence>
<dbReference type="InterPro" id="IPR013320">
    <property type="entry name" value="ConA-like_dom_sf"/>
</dbReference>
<dbReference type="InterPro" id="IPR008979">
    <property type="entry name" value="Galactose-bd-like_sf"/>
</dbReference>
<name>U3CRA0_9VIBR</name>
<dbReference type="OrthoDB" id="1113844at2"/>
<dbReference type="Pfam" id="PF08787">
    <property type="entry name" value="Alginate_lyase2"/>
    <property type="match status" value="1"/>
</dbReference>
<evidence type="ECO:0000313" key="5">
    <source>
        <dbReference type="Proteomes" id="UP000016562"/>
    </source>
</evidence>
<feature type="compositionally biased region" description="Low complexity" evidence="1">
    <location>
        <begin position="335"/>
        <end position="364"/>
    </location>
</feature>
<proteinExistence type="predicted"/>
<reference evidence="4 5" key="1">
    <citation type="submission" date="2013-09" db="EMBL/GenBank/DDBJ databases">
        <title>Whole genome shotgun sequence of Vibrio ezurae NBRC 102218.</title>
        <authorList>
            <person name="Yoshida I."/>
            <person name="Hosoyama A."/>
            <person name="Numata M."/>
            <person name="Hashimoto M."/>
            <person name="Hosoyama Y."/>
            <person name="Tsuchikane K."/>
            <person name="Noguchi M."/>
            <person name="Hirakata S."/>
            <person name="Ichikawa N."/>
            <person name="Ohji S."/>
            <person name="Yamazoe A."/>
            <person name="Fujita N."/>
        </authorList>
    </citation>
    <scope>NUCLEOTIDE SEQUENCE [LARGE SCALE GENOMIC DNA]</scope>
    <source>
        <strain evidence="4 5">NBRC 102218</strain>
    </source>
</reference>
<dbReference type="eggNOG" id="COG3291">
    <property type="taxonomic scope" value="Bacteria"/>
</dbReference>
<evidence type="ECO:0000256" key="1">
    <source>
        <dbReference type="SAM" id="MobiDB-lite"/>
    </source>
</evidence>
<dbReference type="AlphaFoldDB" id="U3CRA0"/>
<dbReference type="Proteomes" id="UP000016562">
    <property type="component" value="Unassembled WGS sequence"/>
</dbReference>
<dbReference type="SUPFAM" id="SSF49785">
    <property type="entry name" value="Galactose-binding domain-like"/>
    <property type="match status" value="1"/>
</dbReference>
<feature type="chain" id="PRO_5004639748" description="F5/8 type C domain-containing protein" evidence="2">
    <location>
        <begin position="29"/>
        <end position="669"/>
    </location>
</feature>